<dbReference type="Pfam" id="PF11987">
    <property type="entry name" value="IF-2"/>
    <property type="match status" value="1"/>
</dbReference>
<dbReference type="FunFam" id="3.40.50.10050:FF:000001">
    <property type="entry name" value="Translation initiation factor IF-2"/>
    <property type="match status" value="1"/>
</dbReference>
<feature type="compositionally biased region" description="Pro residues" evidence="9">
    <location>
        <begin position="118"/>
        <end position="144"/>
    </location>
</feature>
<name>A0A178IQ04_9BACT</name>
<dbReference type="NCBIfam" id="TIGR00231">
    <property type="entry name" value="small_GTP"/>
    <property type="match status" value="1"/>
</dbReference>
<dbReference type="InterPro" id="IPR053905">
    <property type="entry name" value="EF-G-like_DII"/>
</dbReference>
<dbReference type="InterPro" id="IPR036925">
    <property type="entry name" value="TIF_IF2_dom3_sf"/>
</dbReference>
<proteinExistence type="inferred from homology"/>
<dbReference type="Gene3D" id="2.40.30.10">
    <property type="entry name" value="Translation factors"/>
    <property type="match status" value="2"/>
</dbReference>
<dbReference type="PROSITE" id="PS01176">
    <property type="entry name" value="IF2"/>
    <property type="match status" value="1"/>
</dbReference>
<dbReference type="GO" id="GO:0003743">
    <property type="term" value="F:translation initiation factor activity"/>
    <property type="evidence" value="ECO:0007669"/>
    <property type="project" value="UniProtKB-UniRule"/>
</dbReference>
<dbReference type="PROSITE" id="PS51722">
    <property type="entry name" value="G_TR_2"/>
    <property type="match status" value="1"/>
</dbReference>
<dbReference type="SUPFAM" id="SSF52540">
    <property type="entry name" value="P-loop containing nucleoside triphosphate hydrolases"/>
    <property type="match status" value="1"/>
</dbReference>
<evidence type="ECO:0000256" key="7">
    <source>
        <dbReference type="HAMAP-Rule" id="MF_00100"/>
    </source>
</evidence>
<evidence type="ECO:0000256" key="2">
    <source>
        <dbReference type="ARBA" id="ARBA00020675"/>
    </source>
</evidence>
<comment type="similarity">
    <text evidence="1 7 8">Belongs to the TRAFAC class translation factor GTPase superfamily. Classic translation factor GTPase family. IF-2 subfamily.</text>
</comment>
<dbReference type="OrthoDB" id="9811804at2"/>
<evidence type="ECO:0000313" key="11">
    <source>
        <dbReference type="EMBL" id="OAM91176.1"/>
    </source>
</evidence>
<dbReference type="Pfam" id="PF22042">
    <property type="entry name" value="EF-G_D2"/>
    <property type="match status" value="1"/>
</dbReference>
<keyword evidence="7" id="KW-0963">Cytoplasm</keyword>
<evidence type="ECO:0000256" key="9">
    <source>
        <dbReference type="SAM" id="MobiDB-lite"/>
    </source>
</evidence>
<dbReference type="Pfam" id="PF04760">
    <property type="entry name" value="IF2_N"/>
    <property type="match status" value="2"/>
</dbReference>
<dbReference type="Gene3D" id="1.10.10.2480">
    <property type="match status" value="1"/>
</dbReference>
<evidence type="ECO:0000256" key="1">
    <source>
        <dbReference type="ARBA" id="ARBA00007733"/>
    </source>
</evidence>
<dbReference type="PANTHER" id="PTHR43381">
    <property type="entry name" value="TRANSLATION INITIATION FACTOR IF-2-RELATED"/>
    <property type="match status" value="1"/>
</dbReference>
<keyword evidence="4 7" id="KW-0547">Nucleotide-binding</keyword>
<feature type="compositionally biased region" description="Low complexity" evidence="9">
    <location>
        <begin position="58"/>
        <end position="78"/>
    </location>
</feature>
<dbReference type="NCBIfam" id="TIGR00487">
    <property type="entry name" value="IF-2"/>
    <property type="match status" value="1"/>
</dbReference>
<evidence type="ECO:0000256" key="4">
    <source>
        <dbReference type="ARBA" id="ARBA00022741"/>
    </source>
</evidence>
<evidence type="ECO:0000313" key="12">
    <source>
        <dbReference type="Proteomes" id="UP000078486"/>
    </source>
</evidence>
<keyword evidence="3 7" id="KW-0396">Initiation factor</keyword>
<dbReference type="CDD" id="cd01887">
    <property type="entry name" value="IF2_eIF5B"/>
    <property type="match status" value="1"/>
</dbReference>
<dbReference type="InterPro" id="IPR005225">
    <property type="entry name" value="Small_GTP-bd"/>
</dbReference>
<keyword evidence="6 7" id="KW-0342">GTP-binding</keyword>
<comment type="function">
    <text evidence="7 8">One of the essential components for the initiation of protein synthesis. Protects formylmethionyl-tRNA from spontaneous hydrolysis and promotes its binding to the 30S ribosomal subunits. Also involved in the hydrolysis of GTP during the formation of the 70S ribosomal complex.</text>
</comment>
<feature type="compositionally biased region" description="Basic and acidic residues" evidence="9">
    <location>
        <begin position="100"/>
        <end position="110"/>
    </location>
</feature>
<dbReference type="STRING" id="1184151.AW736_04695"/>
<feature type="region of interest" description="G-domain" evidence="7">
    <location>
        <begin position="379"/>
        <end position="527"/>
    </location>
</feature>
<dbReference type="Gene3D" id="3.40.50.10050">
    <property type="entry name" value="Translation initiation factor IF- 2, domain 3"/>
    <property type="match status" value="1"/>
</dbReference>
<evidence type="ECO:0000259" key="10">
    <source>
        <dbReference type="PROSITE" id="PS51722"/>
    </source>
</evidence>
<gene>
    <name evidence="7" type="primary">infB</name>
    <name evidence="11" type="ORF">AW736_04695</name>
</gene>
<dbReference type="Pfam" id="PF00009">
    <property type="entry name" value="GTP_EFTU"/>
    <property type="match status" value="1"/>
</dbReference>
<feature type="binding site" evidence="7">
    <location>
        <begin position="431"/>
        <end position="435"/>
    </location>
    <ligand>
        <name>GTP</name>
        <dbReference type="ChEBI" id="CHEBI:37565"/>
    </ligand>
</feature>
<comment type="subcellular location">
    <subcellularLocation>
        <location evidence="7">Cytoplasm</location>
    </subcellularLocation>
</comment>
<dbReference type="InterPro" id="IPR015760">
    <property type="entry name" value="TIF_IF2"/>
</dbReference>
<dbReference type="AlphaFoldDB" id="A0A178IQ04"/>
<dbReference type="Proteomes" id="UP000078486">
    <property type="component" value="Unassembled WGS sequence"/>
</dbReference>
<dbReference type="GO" id="GO:0005737">
    <property type="term" value="C:cytoplasm"/>
    <property type="evidence" value="ECO:0007669"/>
    <property type="project" value="UniProtKB-SubCell"/>
</dbReference>
<evidence type="ECO:0000256" key="6">
    <source>
        <dbReference type="ARBA" id="ARBA00023134"/>
    </source>
</evidence>
<dbReference type="InterPro" id="IPR044145">
    <property type="entry name" value="IF2_II"/>
</dbReference>
<evidence type="ECO:0000256" key="8">
    <source>
        <dbReference type="RuleBase" id="RU000644"/>
    </source>
</evidence>
<dbReference type="FunFam" id="2.40.30.10:FF:000007">
    <property type="entry name" value="Translation initiation factor IF-2"/>
    <property type="match status" value="1"/>
</dbReference>
<dbReference type="InterPro" id="IPR000795">
    <property type="entry name" value="T_Tr_GTP-bd_dom"/>
</dbReference>
<keyword evidence="12" id="KW-1185">Reference proteome</keyword>
<dbReference type="InterPro" id="IPR000178">
    <property type="entry name" value="TF_IF2_bacterial-like"/>
</dbReference>
<feature type="compositionally biased region" description="Pro residues" evidence="9">
    <location>
        <begin position="169"/>
        <end position="179"/>
    </location>
</feature>
<dbReference type="CDD" id="cd03692">
    <property type="entry name" value="mtIF2_IVc"/>
    <property type="match status" value="1"/>
</dbReference>
<reference evidence="11 12" key="1">
    <citation type="submission" date="2016-01" db="EMBL/GenBank/DDBJ databases">
        <title>High potential of lignocellulose degradation of a new Verrucomicrobia species.</title>
        <authorList>
            <person name="Wang Y."/>
            <person name="Shi Y."/>
            <person name="Qiu Z."/>
            <person name="Liu S."/>
            <person name="Yang H."/>
        </authorList>
    </citation>
    <scope>NUCLEOTIDE SEQUENCE [LARGE SCALE GENOMIC DNA]</scope>
    <source>
        <strain evidence="11 12">TSB47</strain>
    </source>
</reference>
<feature type="region of interest" description="Disordered" evidence="9">
    <location>
        <begin position="198"/>
        <end position="259"/>
    </location>
</feature>
<feature type="region of interest" description="Disordered" evidence="9">
    <location>
        <begin position="100"/>
        <end position="182"/>
    </location>
</feature>
<dbReference type="InterPro" id="IPR027417">
    <property type="entry name" value="P-loop_NTPase"/>
</dbReference>
<accession>A0A178IQ04</accession>
<sequence length="878" mass="92032">MSVRIHELAKKIGMDNKALLALLKERNFEVKSVSSTIDNISAEAIEQEFAEQNPSAGSAPLSEDAASESPAETAPPASGVFIPAGVRVKSVEDVAREKEEAARAAAEAKKAAQAVAAPMPPPPVPRPVPAPLPPRPVSAPPPAPSIVSAPKSAPSAPPPVPVPSVVSAPKPPPPAPSAPLPAAARSFIPPVRTAAEAAAAAAAPKTPPVAPAPRPVSAPPPPVQRPVSAPPAPVNRPSAPPPPPMAGAPKPPPAIVSAPGATPAIPSAAPFSVASAPAAEGEVKMISMKPPIIVRDFAPALGLKPFKLISELMAMGVFASMNQTVEETVAVKVAEKFGFLLEIKHRGDAAAQQAKLAEKAKKKKDPNVDDPKDLVPRPPVVCILGHVDHGKTSLLDAIRKANVVAGEFGGITQHIGAYQVTRGERKITFLDTPGHAAFNKMRERGASVTDIAVLVIAADDGFMPQTDEALQHVQNAKVALIVAINKIDAKGANIDQIKGQMQQRGIASEDWGGETITVPVSAIKGDGIDDLLEMLALQADVLELKANPKAPASGIIIESQIDTGRGPLATVIVQRGTLRIGDAIVCGQHWAKVRAMFDDQGNNVKEAPPSTPVRVIGWSGAPDSGAEFKSSKNAREAENIAEEEEDRLRKLAAAQAAAPKESSIESLFANIAATQQKTLKVIIKTDVFGSAEAVRHVLESIKSTKVTLEIVSTDVGLIGKNDVLMAGTGGAVILGFNTKLENGVTPLAKHHGVRIETFNIIYELGDKVREMMADLLDPELKEVKLGAAEVRATFPLAKGFVAGCLVTEGKITRNAQSRLRRGKTVVTEGKVNTLKRFKDDANEVRAGLECGIKLDDFNGYEIGDIIECYEIQKVRAAL</sequence>
<dbReference type="PANTHER" id="PTHR43381:SF5">
    <property type="entry name" value="TR-TYPE G DOMAIN-CONTAINING PROTEIN"/>
    <property type="match status" value="1"/>
</dbReference>
<dbReference type="FunFam" id="2.40.30.10:FF:000008">
    <property type="entry name" value="Translation initiation factor IF-2"/>
    <property type="match status" value="1"/>
</dbReference>
<feature type="region of interest" description="Disordered" evidence="9">
    <location>
        <begin position="50"/>
        <end position="79"/>
    </location>
</feature>
<dbReference type="FunFam" id="3.40.50.300:FF:000019">
    <property type="entry name" value="Translation initiation factor IF-2"/>
    <property type="match status" value="1"/>
</dbReference>
<organism evidence="11 12">
    <name type="scientific">Termitidicoccus mucosus</name>
    <dbReference type="NCBI Taxonomy" id="1184151"/>
    <lineage>
        <taxon>Bacteria</taxon>
        <taxon>Pseudomonadati</taxon>
        <taxon>Verrucomicrobiota</taxon>
        <taxon>Opitutia</taxon>
        <taxon>Opitutales</taxon>
        <taxon>Opitutaceae</taxon>
        <taxon>Termitidicoccus</taxon>
    </lineage>
</organism>
<dbReference type="Gene3D" id="3.40.50.300">
    <property type="entry name" value="P-loop containing nucleotide triphosphate hydrolases"/>
    <property type="match status" value="1"/>
</dbReference>
<evidence type="ECO:0000256" key="5">
    <source>
        <dbReference type="ARBA" id="ARBA00022917"/>
    </source>
</evidence>
<feature type="compositionally biased region" description="Pro residues" evidence="9">
    <location>
        <begin position="205"/>
        <end position="254"/>
    </location>
</feature>
<dbReference type="HAMAP" id="MF_00100_B">
    <property type="entry name" value="IF_2_B"/>
    <property type="match status" value="1"/>
</dbReference>
<keyword evidence="5 7" id="KW-0648">Protein biosynthesis</keyword>
<dbReference type="GO" id="GO:0005525">
    <property type="term" value="F:GTP binding"/>
    <property type="evidence" value="ECO:0007669"/>
    <property type="project" value="UniProtKB-KW"/>
</dbReference>
<dbReference type="SUPFAM" id="SSF52156">
    <property type="entry name" value="Initiation factor IF2/eIF5b, domain 3"/>
    <property type="match status" value="1"/>
</dbReference>
<dbReference type="EMBL" id="LRRQ01000039">
    <property type="protein sequence ID" value="OAM91176.1"/>
    <property type="molecule type" value="Genomic_DNA"/>
</dbReference>
<dbReference type="InterPro" id="IPR006847">
    <property type="entry name" value="IF2_N"/>
</dbReference>
<dbReference type="RefSeq" id="WP_068769074.1">
    <property type="nucleotide sequence ID" value="NZ_CP109796.1"/>
</dbReference>
<feature type="domain" description="Tr-type G" evidence="10">
    <location>
        <begin position="376"/>
        <end position="545"/>
    </location>
</feature>
<evidence type="ECO:0000256" key="3">
    <source>
        <dbReference type="ARBA" id="ARBA00022540"/>
    </source>
</evidence>
<feature type="binding site" evidence="7">
    <location>
        <begin position="385"/>
        <end position="392"/>
    </location>
    <ligand>
        <name>GTP</name>
        <dbReference type="ChEBI" id="CHEBI:37565"/>
    </ligand>
</feature>
<dbReference type="CDD" id="cd03702">
    <property type="entry name" value="IF2_mtIF2_II"/>
    <property type="match status" value="1"/>
</dbReference>
<comment type="caution">
    <text evidence="11">The sequence shown here is derived from an EMBL/GenBank/DDBJ whole genome shotgun (WGS) entry which is preliminary data.</text>
</comment>
<dbReference type="SUPFAM" id="SSF50447">
    <property type="entry name" value="Translation proteins"/>
    <property type="match status" value="2"/>
</dbReference>
<protein>
    <recommendedName>
        <fullName evidence="2 7">Translation initiation factor IF-2</fullName>
    </recommendedName>
</protein>
<feature type="binding site" evidence="7">
    <location>
        <begin position="485"/>
        <end position="488"/>
    </location>
    <ligand>
        <name>GTP</name>
        <dbReference type="ChEBI" id="CHEBI:37565"/>
    </ligand>
</feature>
<dbReference type="InterPro" id="IPR023115">
    <property type="entry name" value="TIF_IF2_dom3"/>
</dbReference>
<dbReference type="InterPro" id="IPR009000">
    <property type="entry name" value="Transl_B-barrel_sf"/>
</dbReference>
<feature type="compositionally biased region" description="Low complexity" evidence="9">
    <location>
        <begin position="145"/>
        <end position="154"/>
    </location>
</feature>
<dbReference type="GO" id="GO:0003924">
    <property type="term" value="F:GTPase activity"/>
    <property type="evidence" value="ECO:0007669"/>
    <property type="project" value="UniProtKB-UniRule"/>
</dbReference>